<dbReference type="EMBL" id="CP058561">
    <property type="protein sequence ID" value="QUH31872.1"/>
    <property type="molecule type" value="Genomic_DNA"/>
</dbReference>
<feature type="binding site" evidence="9">
    <location>
        <begin position="124"/>
        <end position="130"/>
    </location>
    <ligand>
        <name>ATP</name>
        <dbReference type="ChEBI" id="CHEBI:30616"/>
    </ligand>
</feature>
<keyword evidence="3 9" id="KW-0548">Nucleotidyltransferase</keyword>
<feature type="binding site" evidence="9">
    <location>
        <begin position="10"/>
        <end position="11"/>
    </location>
    <ligand>
        <name>ATP</name>
        <dbReference type="ChEBI" id="CHEBI:30616"/>
    </ligand>
</feature>
<dbReference type="Pfam" id="PF01467">
    <property type="entry name" value="CTP_transf_like"/>
    <property type="match status" value="1"/>
</dbReference>
<dbReference type="GO" id="GO:0004595">
    <property type="term" value="F:pantetheine-phosphate adenylyltransferase activity"/>
    <property type="evidence" value="ECO:0007669"/>
    <property type="project" value="UniProtKB-UniRule"/>
</dbReference>
<dbReference type="CDD" id="cd02163">
    <property type="entry name" value="PPAT"/>
    <property type="match status" value="1"/>
</dbReference>
<feature type="site" description="Transition state stabilizer" evidence="9">
    <location>
        <position position="18"/>
    </location>
</feature>
<protein>
    <recommendedName>
        <fullName evidence="9">Phosphopantetheine adenylyltransferase</fullName>
        <ecNumber evidence="9">2.7.7.3</ecNumber>
    </recommendedName>
    <alternativeName>
        <fullName evidence="9">Dephospho-CoA pyrophosphorylase</fullName>
    </alternativeName>
    <alternativeName>
        <fullName evidence="9">Pantetheine-phosphate adenylyltransferase</fullName>
        <shortName evidence="9">PPAT</shortName>
    </alternativeName>
</protein>
<comment type="catalytic activity">
    <reaction evidence="8 9">
        <text>(R)-4'-phosphopantetheine + ATP + H(+) = 3'-dephospho-CoA + diphosphate</text>
        <dbReference type="Rhea" id="RHEA:19801"/>
        <dbReference type="ChEBI" id="CHEBI:15378"/>
        <dbReference type="ChEBI" id="CHEBI:30616"/>
        <dbReference type="ChEBI" id="CHEBI:33019"/>
        <dbReference type="ChEBI" id="CHEBI:57328"/>
        <dbReference type="ChEBI" id="CHEBI:61723"/>
        <dbReference type="EC" id="2.7.7.3"/>
    </reaction>
</comment>
<feature type="binding site" evidence="9">
    <location>
        <position position="88"/>
    </location>
    <ligand>
        <name>substrate</name>
    </ligand>
</feature>
<dbReference type="UniPathway" id="UPA00241">
    <property type="reaction ID" value="UER00355"/>
</dbReference>
<dbReference type="SMART" id="SM00764">
    <property type="entry name" value="Citrate_ly_lig"/>
    <property type="match status" value="1"/>
</dbReference>
<evidence type="ECO:0000256" key="2">
    <source>
        <dbReference type="ARBA" id="ARBA00022679"/>
    </source>
</evidence>
<sequence>MVRIAVYPGSFDPATNGHLDIIKRSAKLVDKLIVGVLKNNSKQPLFSTDERVELLKRLTKDMENVEVDSFSGLLVDFLKEKHATIIVRGFRAVSDFEYELQIAQTNYSLDNNIETICLITRVEYSFLSASIVKEVAMYGGDISKMVPLETAEYMNKKFKDNKS</sequence>
<dbReference type="AlphaFoldDB" id="A0A8J8MFB7"/>
<evidence type="ECO:0000313" key="12">
    <source>
        <dbReference type="Proteomes" id="UP000677305"/>
    </source>
</evidence>
<feature type="binding site" evidence="9">
    <location>
        <begin position="89"/>
        <end position="91"/>
    </location>
    <ligand>
        <name>ATP</name>
        <dbReference type="ChEBI" id="CHEBI:30616"/>
    </ligand>
</feature>
<evidence type="ECO:0000313" key="11">
    <source>
        <dbReference type="EMBL" id="QUH31872.1"/>
    </source>
</evidence>
<gene>
    <name evidence="9 11" type="primary">coaD</name>
    <name evidence="11" type="ORF">HYG85_00175</name>
</gene>
<dbReference type="InterPro" id="IPR004821">
    <property type="entry name" value="Cyt_trans-like"/>
</dbReference>
<dbReference type="GO" id="GO:0015937">
    <property type="term" value="P:coenzyme A biosynthetic process"/>
    <property type="evidence" value="ECO:0007669"/>
    <property type="project" value="UniProtKB-UniRule"/>
</dbReference>
<keyword evidence="4 9" id="KW-0547">Nucleotide-binding</keyword>
<evidence type="ECO:0000256" key="5">
    <source>
        <dbReference type="ARBA" id="ARBA00022840"/>
    </source>
</evidence>
<evidence type="ECO:0000256" key="4">
    <source>
        <dbReference type="ARBA" id="ARBA00022741"/>
    </source>
</evidence>
<comment type="similarity">
    <text evidence="9">Belongs to the bacterial CoaD family.</text>
</comment>
<comment type="subunit">
    <text evidence="9">Homohexamer.</text>
</comment>
<comment type="function">
    <text evidence="9">Reversibly transfers an adenylyl group from ATP to 4'-phosphopantetheine, yielding dephospho-CoA (dPCoA) and pyrophosphate.</text>
</comment>
<dbReference type="GO" id="GO:0008771">
    <property type="term" value="F:[citrate (pro-3S)-lyase] ligase activity"/>
    <property type="evidence" value="ECO:0007669"/>
    <property type="project" value="InterPro"/>
</dbReference>
<dbReference type="PRINTS" id="PR01020">
    <property type="entry name" value="LPSBIOSNTHSS"/>
</dbReference>
<dbReference type="SUPFAM" id="SSF52374">
    <property type="entry name" value="Nucleotidylyl transferase"/>
    <property type="match status" value="1"/>
</dbReference>
<name>A0A8J8MFB7_9FIRM</name>
<dbReference type="Proteomes" id="UP000677305">
    <property type="component" value="Chromosome"/>
</dbReference>
<evidence type="ECO:0000256" key="6">
    <source>
        <dbReference type="ARBA" id="ARBA00022842"/>
    </source>
</evidence>
<evidence type="ECO:0000256" key="1">
    <source>
        <dbReference type="ARBA" id="ARBA00022490"/>
    </source>
</evidence>
<evidence type="ECO:0000256" key="9">
    <source>
        <dbReference type="HAMAP-Rule" id="MF_00151"/>
    </source>
</evidence>
<evidence type="ECO:0000256" key="7">
    <source>
        <dbReference type="ARBA" id="ARBA00022993"/>
    </source>
</evidence>
<dbReference type="NCBIfam" id="TIGR01510">
    <property type="entry name" value="coaD_prev_kdtB"/>
    <property type="match status" value="1"/>
</dbReference>
<comment type="cofactor">
    <cofactor evidence="9">
        <name>Mg(2+)</name>
        <dbReference type="ChEBI" id="CHEBI:18420"/>
    </cofactor>
</comment>
<keyword evidence="7 9" id="KW-0173">Coenzyme A biosynthesis</keyword>
<keyword evidence="2 9" id="KW-0808">Transferase</keyword>
<keyword evidence="1 9" id="KW-0963">Cytoplasm</keyword>
<dbReference type="GO" id="GO:0005737">
    <property type="term" value="C:cytoplasm"/>
    <property type="evidence" value="ECO:0007669"/>
    <property type="project" value="UniProtKB-SubCell"/>
</dbReference>
<feature type="binding site" evidence="9">
    <location>
        <position position="99"/>
    </location>
    <ligand>
        <name>ATP</name>
        <dbReference type="ChEBI" id="CHEBI:30616"/>
    </ligand>
</feature>
<feature type="binding site" evidence="9">
    <location>
        <position position="42"/>
    </location>
    <ligand>
        <name>substrate</name>
    </ligand>
</feature>
<proteinExistence type="inferred from homology"/>
<dbReference type="InterPro" id="IPR001980">
    <property type="entry name" value="PPAT"/>
</dbReference>
<accession>A0A8J8MFB7</accession>
<dbReference type="PANTHER" id="PTHR21342:SF1">
    <property type="entry name" value="PHOSPHOPANTETHEINE ADENYLYLTRANSFERASE"/>
    <property type="match status" value="1"/>
</dbReference>
<evidence type="ECO:0000256" key="3">
    <source>
        <dbReference type="ARBA" id="ARBA00022695"/>
    </source>
</evidence>
<dbReference type="KEGG" id="vgu:HYG85_00175"/>
<dbReference type="InterPro" id="IPR013166">
    <property type="entry name" value="Citrate_lyase_ligase_C"/>
</dbReference>
<dbReference type="NCBIfam" id="TIGR00125">
    <property type="entry name" value="cyt_tran_rel"/>
    <property type="match status" value="1"/>
</dbReference>
<feature type="binding site" evidence="9">
    <location>
        <position position="18"/>
    </location>
    <ligand>
        <name>ATP</name>
        <dbReference type="ChEBI" id="CHEBI:30616"/>
    </ligand>
</feature>
<evidence type="ECO:0000259" key="10">
    <source>
        <dbReference type="SMART" id="SM00764"/>
    </source>
</evidence>
<evidence type="ECO:0000256" key="8">
    <source>
        <dbReference type="ARBA" id="ARBA00029346"/>
    </source>
</evidence>
<keyword evidence="6 9" id="KW-0460">Magnesium</keyword>
<dbReference type="InterPro" id="IPR014729">
    <property type="entry name" value="Rossmann-like_a/b/a_fold"/>
</dbReference>
<dbReference type="HAMAP" id="MF_00151">
    <property type="entry name" value="PPAT_bact"/>
    <property type="match status" value="1"/>
</dbReference>
<dbReference type="PANTHER" id="PTHR21342">
    <property type="entry name" value="PHOSPHOPANTETHEINE ADENYLYLTRANSFERASE"/>
    <property type="match status" value="1"/>
</dbReference>
<comment type="subcellular location">
    <subcellularLocation>
        <location evidence="9">Cytoplasm</location>
    </subcellularLocation>
</comment>
<keyword evidence="12" id="KW-1185">Reference proteome</keyword>
<feature type="binding site" evidence="9">
    <location>
        <position position="74"/>
    </location>
    <ligand>
        <name>substrate</name>
    </ligand>
</feature>
<dbReference type="GO" id="GO:0005524">
    <property type="term" value="F:ATP binding"/>
    <property type="evidence" value="ECO:0007669"/>
    <property type="project" value="UniProtKB-KW"/>
</dbReference>
<keyword evidence="5 9" id="KW-0067">ATP-binding</keyword>
<feature type="domain" description="Citrate lyase ligase C-terminal" evidence="10">
    <location>
        <begin position="13"/>
        <end position="154"/>
    </location>
</feature>
<organism evidence="11 12">
    <name type="scientific">Vallitalea guaymasensis</name>
    <dbReference type="NCBI Taxonomy" id="1185412"/>
    <lineage>
        <taxon>Bacteria</taxon>
        <taxon>Bacillati</taxon>
        <taxon>Bacillota</taxon>
        <taxon>Clostridia</taxon>
        <taxon>Lachnospirales</taxon>
        <taxon>Vallitaleaceae</taxon>
        <taxon>Vallitalea</taxon>
    </lineage>
</organism>
<dbReference type="EC" id="2.7.7.3" evidence="9"/>
<reference evidence="11 12" key="1">
    <citation type="submission" date="2020-07" db="EMBL/GenBank/DDBJ databases">
        <title>Vallitalea guaymasensis genome.</title>
        <authorList>
            <person name="Postec A."/>
        </authorList>
    </citation>
    <scope>NUCLEOTIDE SEQUENCE [LARGE SCALE GENOMIC DNA]</scope>
    <source>
        <strain evidence="11 12">Ra1766G1</strain>
    </source>
</reference>
<comment type="pathway">
    <text evidence="9">Cofactor biosynthesis; coenzyme A biosynthesis; CoA from (R)-pantothenate: step 4/5.</text>
</comment>
<dbReference type="Gene3D" id="3.40.50.620">
    <property type="entry name" value="HUPs"/>
    <property type="match status" value="1"/>
</dbReference>
<feature type="binding site" evidence="9">
    <location>
        <position position="10"/>
    </location>
    <ligand>
        <name>substrate</name>
    </ligand>
</feature>